<protein>
    <submittedName>
        <fullName evidence="1">Conserved in LCDV-1,-2 and-3</fullName>
    </submittedName>
</protein>
<dbReference type="EMBL" id="MN803438">
    <property type="protein sequence ID" value="QHR78569.1"/>
    <property type="molecule type" value="Genomic_DNA"/>
</dbReference>
<organism evidence="1 2">
    <name type="scientific">Lymphocystis disease virus 4</name>
    <dbReference type="NCBI Taxonomy" id="2704413"/>
    <lineage>
        <taxon>Viruses</taxon>
        <taxon>Varidnaviria</taxon>
        <taxon>Bamfordvirae</taxon>
        <taxon>Nucleocytoviricota</taxon>
        <taxon>Megaviricetes</taxon>
        <taxon>Pimascovirales</taxon>
        <taxon>Pimascovirales incertae sedis</taxon>
        <taxon>Iridoviridae</taxon>
        <taxon>Alphairidovirinae</taxon>
        <taxon>Lymphocystivirus</taxon>
        <taxon>Lymphocystivirus micropogonias1</taxon>
    </lineage>
</organism>
<evidence type="ECO:0000313" key="1">
    <source>
        <dbReference type="EMBL" id="QHR78569.1"/>
    </source>
</evidence>
<sequence length="63" mass="7636">MFKKIIFLKNTGNRNEYINRMVIVAVTKSLSQEEFDYLDNLTVLNNVYLFHVKNFKWMYLNNV</sequence>
<evidence type="ECO:0000313" key="2">
    <source>
        <dbReference type="Proteomes" id="UP000678193"/>
    </source>
</evidence>
<proteinExistence type="predicted"/>
<dbReference type="GeneID" id="65103236"/>
<dbReference type="KEGG" id="vg:65103236"/>
<reference evidence="1" key="1">
    <citation type="journal article" date="2020" name="Arch. Virol.">
        <title>Complete genome sequence and analysis of a novel lymphocystivirus detected in whitemouth croaker (Micropogonias furnieri): lymphocystis disease virus 4.</title>
        <authorList>
            <person name="Doszpoly A."/>
            <person name="Kajan G.L."/>
            <person name="Puentes R."/>
            <person name="Perretta A."/>
        </authorList>
    </citation>
    <scope>NUCLEOTIDE SEQUENCE</scope>
    <source>
        <strain evidence="1">LCDV-WC</strain>
    </source>
</reference>
<dbReference type="Proteomes" id="UP000678193">
    <property type="component" value="Segment"/>
</dbReference>
<accession>A0A6B9XL83</accession>
<dbReference type="RefSeq" id="YP_010087903.1">
    <property type="nucleotide sequence ID" value="NC_055603.1"/>
</dbReference>
<name>A0A6B9XL83_9VIRU</name>
<keyword evidence="2" id="KW-1185">Reference proteome</keyword>